<dbReference type="Ensembl" id="ENSCMMT00000003088.1">
    <property type="protein sequence ID" value="ENSCMMP00000002755.1"/>
    <property type="gene ID" value="ENSCMMG00000001801.1"/>
</dbReference>
<keyword evidence="1" id="KW-1133">Transmembrane helix</keyword>
<keyword evidence="3" id="KW-1185">Reference proteome</keyword>
<protein>
    <submittedName>
        <fullName evidence="2">Uncharacterized protein</fullName>
    </submittedName>
</protein>
<accession>A0A8C3BBQ5</accession>
<reference evidence="2" key="1">
    <citation type="submission" date="2018-09" db="EMBL/GenBank/DDBJ databases">
        <title>Common duck and Muscovy duck high density SNP chip.</title>
        <authorList>
            <person name="Vignal A."/>
            <person name="Thebault N."/>
            <person name="Warren W.C."/>
        </authorList>
    </citation>
    <scope>NUCLEOTIDE SEQUENCE [LARGE SCALE GENOMIC DNA]</scope>
</reference>
<evidence type="ECO:0000256" key="1">
    <source>
        <dbReference type="SAM" id="Phobius"/>
    </source>
</evidence>
<organism evidence="2 3">
    <name type="scientific">Cairina moschata</name>
    <name type="common">Muscovy duck</name>
    <dbReference type="NCBI Taxonomy" id="8855"/>
    <lineage>
        <taxon>Eukaryota</taxon>
        <taxon>Metazoa</taxon>
        <taxon>Chordata</taxon>
        <taxon>Craniata</taxon>
        <taxon>Vertebrata</taxon>
        <taxon>Euteleostomi</taxon>
        <taxon>Archelosauria</taxon>
        <taxon>Archosauria</taxon>
        <taxon>Dinosauria</taxon>
        <taxon>Saurischia</taxon>
        <taxon>Theropoda</taxon>
        <taxon>Coelurosauria</taxon>
        <taxon>Aves</taxon>
        <taxon>Neognathae</taxon>
        <taxon>Galloanserae</taxon>
        <taxon>Anseriformes</taxon>
        <taxon>Anatidae</taxon>
        <taxon>Anatinae</taxon>
        <taxon>Cairina</taxon>
    </lineage>
</organism>
<name>A0A8C3BBQ5_CAIMO</name>
<feature type="transmembrane region" description="Helical" evidence="1">
    <location>
        <begin position="26"/>
        <end position="46"/>
    </location>
</feature>
<reference evidence="2" key="3">
    <citation type="submission" date="2025-09" db="UniProtKB">
        <authorList>
            <consortium name="Ensembl"/>
        </authorList>
    </citation>
    <scope>IDENTIFICATION</scope>
</reference>
<proteinExistence type="predicted"/>
<keyword evidence="1" id="KW-0472">Membrane</keyword>
<evidence type="ECO:0000313" key="3">
    <source>
        <dbReference type="Proteomes" id="UP000694556"/>
    </source>
</evidence>
<evidence type="ECO:0000313" key="2">
    <source>
        <dbReference type="Ensembl" id="ENSCMMP00000002755.1"/>
    </source>
</evidence>
<sequence>RGRQQPRVPAHPFPSLPAAGGLRSDIFNSVISAVFLLIVCLCAVIIKTNEVTLAGGVSRKILMNFDS</sequence>
<dbReference type="AlphaFoldDB" id="A0A8C3BBQ5"/>
<dbReference type="Proteomes" id="UP000694556">
    <property type="component" value="Chromosome 12"/>
</dbReference>
<keyword evidence="1" id="KW-0812">Transmembrane</keyword>
<reference evidence="2" key="2">
    <citation type="submission" date="2025-08" db="UniProtKB">
        <authorList>
            <consortium name="Ensembl"/>
        </authorList>
    </citation>
    <scope>IDENTIFICATION</scope>
</reference>